<dbReference type="SMART" id="SM00533">
    <property type="entry name" value="MUTSd"/>
    <property type="match status" value="1"/>
</dbReference>
<dbReference type="GO" id="GO:0006298">
    <property type="term" value="P:mismatch repair"/>
    <property type="evidence" value="ECO:0007669"/>
    <property type="project" value="InterPro"/>
</dbReference>
<comment type="similarity">
    <text evidence="1">Belongs to the DNA mismatch repair MutS family.</text>
</comment>
<dbReference type="WBParaSite" id="ACAC_0000484101-mRNA-1">
    <property type="protein sequence ID" value="ACAC_0000484101-mRNA-1"/>
    <property type="gene ID" value="ACAC_0000484101"/>
</dbReference>
<dbReference type="InterPro" id="IPR036187">
    <property type="entry name" value="DNA_mismatch_repair_MutS_sf"/>
</dbReference>
<evidence type="ECO:0000313" key="4">
    <source>
        <dbReference type="WBParaSite" id="ACAC_0000484101-mRNA-1"/>
    </source>
</evidence>
<evidence type="ECO:0000259" key="2">
    <source>
        <dbReference type="SMART" id="SM00533"/>
    </source>
</evidence>
<evidence type="ECO:0000256" key="1">
    <source>
        <dbReference type="ARBA" id="ARBA00006271"/>
    </source>
</evidence>
<dbReference type="PANTHER" id="PTHR11361">
    <property type="entry name" value="DNA MISMATCH REPAIR PROTEIN MUTS FAMILY MEMBER"/>
    <property type="match status" value="1"/>
</dbReference>
<proteinExistence type="inferred from homology"/>
<protein>
    <submittedName>
        <fullName evidence="4">MUTSd domain-containing protein</fullName>
    </submittedName>
</protein>
<reference evidence="3" key="1">
    <citation type="submission" date="2012-09" db="EMBL/GenBank/DDBJ databases">
        <authorList>
            <person name="Martin A.A."/>
        </authorList>
    </citation>
    <scope>NUCLEOTIDE SEQUENCE</scope>
</reference>
<dbReference type="AlphaFoldDB" id="A0A0K0D446"/>
<dbReference type="PANTHER" id="PTHR11361:SF21">
    <property type="entry name" value="MUTS PROTEIN HOMOLOG 4"/>
    <property type="match status" value="1"/>
</dbReference>
<dbReference type="InterPro" id="IPR007861">
    <property type="entry name" value="DNA_mismatch_repair_MutS_clamp"/>
</dbReference>
<feature type="domain" description="DNA mismatch repair protein MutS core" evidence="2">
    <location>
        <begin position="95"/>
        <end position="380"/>
    </location>
</feature>
<organism evidence="3 4">
    <name type="scientific">Angiostrongylus cantonensis</name>
    <name type="common">Rat lungworm</name>
    <dbReference type="NCBI Taxonomy" id="6313"/>
    <lineage>
        <taxon>Eukaryota</taxon>
        <taxon>Metazoa</taxon>
        <taxon>Ecdysozoa</taxon>
        <taxon>Nematoda</taxon>
        <taxon>Chromadorea</taxon>
        <taxon>Rhabditida</taxon>
        <taxon>Rhabditina</taxon>
        <taxon>Rhabditomorpha</taxon>
        <taxon>Strongyloidea</taxon>
        <taxon>Metastrongylidae</taxon>
        <taxon>Angiostrongylus</taxon>
    </lineage>
</organism>
<dbReference type="InterPro" id="IPR007696">
    <property type="entry name" value="DNA_mismatch_repair_MutS_core"/>
</dbReference>
<dbReference type="GO" id="GO:0030983">
    <property type="term" value="F:mismatched DNA binding"/>
    <property type="evidence" value="ECO:0007669"/>
    <property type="project" value="InterPro"/>
</dbReference>
<accession>A0A0K0D446</accession>
<dbReference type="Pfam" id="PF05192">
    <property type="entry name" value="MutS_III"/>
    <property type="match status" value="1"/>
</dbReference>
<evidence type="ECO:0000313" key="3">
    <source>
        <dbReference type="Proteomes" id="UP000035642"/>
    </source>
</evidence>
<dbReference type="InterPro" id="IPR045076">
    <property type="entry name" value="MutS"/>
</dbReference>
<keyword evidence="3" id="KW-1185">Reference proteome</keyword>
<dbReference type="GO" id="GO:0007131">
    <property type="term" value="P:reciprocal meiotic recombination"/>
    <property type="evidence" value="ECO:0007669"/>
    <property type="project" value="TreeGrafter"/>
</dbReference>
<dbReference type="STRING" id="6313.A0A0K0D446"/>
<dbReference type="GO" id="GO:0140664">
    <property type="term" value="F:ATP-dependent DNA damage sensor activity"/>
    <property type="evidence" value="ECO:0007669"/>
    <property type="project" value="InterPro"/>
</dbReference>
<reference evidence="4" key="2">
    <citation type="submission" date="2017-02" db="UniProtKB">
        <authorList>
            <consortium name="WormBaseParasite"/>
        </authorList>
    </citation>
    <scope>IDENTIFICATION</scope>
</reference>
<dbReference type="Pfam" id="PF05190">
    <property type="entry name" value="MutS_IV"/>
    <property type="match status" value="1"/>
</dbReference>
<dbReference type="GO" id="GO:0005634">
    <property type="term" value="C:nucleus"/>
    <property type="evidence" value="ECO:0007669"/>
    <property type="project" value="TreeGrafter"/>
</dbReference>
<dbReference type="SUPFAM" id="SSF48334">
    <property type="entry name" value="DNA repair protein MutS, domain III"/>
    <property type="match status" value="1"/>
</dbReference>
<sequence length="386" mass="43921">MQSCCALIKYVEQIQNIVFASKALRFLYRDIEKMCLLGKLFGVSSSILTSSLSNLFNISDVGSWCNLEVLNTDPKKVVSRCANICCVIVHDFRSKARSSLLAIVDETLTSGGSRLLRSNLLQPSADQDVIEQRLDAVEELVNNPHVVEKLRQLLDNTYNLDHFFNVFVESPHERTLRTADFHVTQLLNDERIDTIKELLDKQFHSDGFVSRKKSSINLRHQRCYAIKEGVSVNLDIARRAYEELLRDIEAQEEELSTHFPGENTRMAFSTSRGFHYVWLCRDASSVVLPPVFINVVRNRSSVTFTSRNLVRYNDRIEQSLSEVMIATDLVVQHVIKEVRPLIAVLYHVVDCLSTTDMLCSFAVYAFNKGDTGRHANVFALLITINL</sequence>
<dbReference type="GO" id="GO:0005524">
    <property type="term" value="F:ATP binding"/>
    <property type="evidence" value="ECO:0007669"/>
    <property type="project" value="InterPro"/>
</dbReference>
<dbReference type="Proteomes" id="UP000035642">
    <property type="component" value="Unassembled WGS sequence"/>
</dbReference>
<dbReference type="Gene3D" id="1.10.1420.10">
    <property type="match status" value="2"/>
</dbReference>
<name>A0A0K0D446_ANGCA</name>